<dbReference type="PROSITE" id="PS50157">
    <property type="entry name" value="ZINC_FINGER_C2H2_2"/>
    <property type="match status" value="1"/>
</dbReference>
<dbReference type="GO" id="GO:0008270">
    <property type="term" value="F:zinc ion binding"/>
    <property type="evidence" value="ECO:0007669"/>
    <property type="project" value="UniProtKB-KW"/>
</dbReference>
<dbReference type="Proteomes" id="UP000799118">
    <property type="component" value="Unassembled WGS sequence"/>
</dbReference>
<gene>
    <name evidence="4" type="ORF">BT96DRAFT_914995</name>
</gene>
<dbReference type="SUPFAM" id="SSF57667">
    <property type="entry name" value="beta-beta-alpha zinc fingers"/>
    <property type="match status" value="1"/>
</dbReference>
<dbReference type="SMART" id="SM00355">
    <property type="entry name" value="ZnF_C2H2"/>
    <property type="match status" value="1"/>
</dbReference>
<name>A0A6A4I895_9AGAR</name>
<feature type="domain" description="C2H2-type" evidence="3">
    <location>
        <begin position="6"/>
        <end position="35"/>
    </location>
</feature>
<keyword evidence="1" id="KW-0862">Zinc</keyword>
<dbReference type="OrthoDB" id="654211at2759"/>
<evidence type="ECO:0000313" key="4">
    <source>
        <dbReference type="EMBL" id="KAE9406826.1"/>
    </source>
</evidence>
<sequence length="273" mass="30711">MAQVKYQCSWTDCSFETLQKSNLNTHYRTHSQDKSKVCPDCDFRTCDPRIHHYVPKPRKARASKKDSSADSPPPSPDSESSTIDTISESVAKLFFSNGPPSNLDDLFFEPDFMYRRQDPEFKWDEIRRSPEPRPLSPAVESTPPLERFRAFHSLESELSLLLGNHPTSPMTLPYIDSQGPWDLWQSSSSIDVAHTQFPAQQLPPTPYDSALKCMEELEPTIPNFLERSARPMSPWSSSSSSSGSASPLFPSSSLSPPLFTGSLLSELYTPLDF</sequence>
<protein>
    <recommendedName>
        <fullName evidence="3">C2H2-type domain-containing protein</fullName>
    </recommendedName>
</protein>
<keyword evidence="1" id="KW-0863">Zinc-finger</keyword>
<evidence type="ECO:0000313" key="5">
    <source>
        <dbReference type="Proteomes" id="UP000799118"/>
    </source>
</evidence>
<organism evidence="4 5">
    <name type="scientific">Gymnopus androsaceus JB14</name>
    <dbReference type="NCBI Taxonomy" id="1447944"/>
    <lineage>
        <taxon>Eukaryota</taxon>
        <taxon>Fungi</taxon>
        <taxon>Dikarya</taxon>
        <taxon>Basidiomycota</taxon>
        <taxon>Agaricomycotina</taxon>
        <taxon>Agaricomycetes</taxon>
        <taxon>Agaricomycetidae</taxon>
        <taxon>Agaricales</taxon>
        <taxon>Marasmiineae</taxon>
        <taxon>Omphalotaceae</taxon>
        <taxon>Gymnopus</taxon>
    </lineage>
</organism>
<keyword evidence="1" id="KW-0479">Metal-binding</keyword>
<dbReference type="Gene3D" id="3.30.160.60">
    <property type="entry name" value="Classic Zinc Finger"/>
    <property type="match status" value="1"/>
</dbReference>
<dbReference type="InterPro" id="IPR036236">
    <property type="entry name" value="Znf_C2H2_sf"/>
</dbReference>
<feature type="region of interest" description="Disordered" evidence="2">
    <location>
        <begin position="232"/>
        <end position="260"/>
    </location>
</feature>
<feature type="compositionally biased region" description="Low complexity" evidence="2">
    <location>
        <begin position="233"/>
        <end position="260"/>
    </location>
</feature>
<proteinExistence type="predicted"/>
<keyword evidence="5" id="KW-1185">Reference proteome</keyword>
<dbReference type="AlphaFoldDB" id="A0A6A4I895"/>
<accession>A0A6A4I895</accession>
<evidence type="ECO:0000256" key="2">
    <source>
        <dbReference type="SAM" id="MobiDB-lite"/>
    </source>
</evidence>
<evidence type="ECO:0000259" key="3">
    <source>
        <dbReference type="PROSITE" id="PS50157"/>
    </source>
</evidence>
<feature type="region of interest" description="Disordered" evidence="2">
    <location>
        <begin position="54"/>
        <end position="83"/>
    </location>
</feature>
<evidence type="ECO:0000256" key="1">
    <source>
        <dbReference type="PROSITE-ProRule" id="PRU00042"/>
    </source>
</evidence>
<reference evidence="4" key="1">
    <citation type="journal article" date="2019" name="Environ. Microbiol.">
        <title>Fungal ecological strategies reflected in gene transcription - a case study of two litter decomposers.</title>
        <authorList>
            <person name="Barbi F."/>
            <person name="Kohler A."/>
            <person name="Barry K."/>
            <person name="Baskaran P."/>
            <person name="Daum C."/>
            <person name="Fauchery L."/>
            <person name="Ihrmark K."/>
            <person name="Kuo A."/>
            <person name="LaButti K."/>
            <person name="Lipzen A."/>
            <person name="Morin E."/>
            <person name="Grigoriev I.V."/>
            <person name="Henrissat B."/>
            <person name="Lindahl B."/>
            <person name="Martin F."/>
        </authorList>
    </citation>
    <scope>NUCLEOTIDE SEQUENCE</scope>
    <source>
        <strain evidence="4">JB14</strain>
    </source>
</reference>
<dbReference type="InterPro" id="IPR013087">
    <property type="entry name" value="Znf_C2H2_type"/>
</dbReference>
<dbReference type="EMBL" id="ML769399">
    <property type="protein sequence ID" value="KAE9406826.1"/>
    <property type="molecule type" value="Genomic_DNA"/>
</dbReference>